<gene>
    <name evidence="1" type="ORF">BJ322DRAFT_1014759</name>
</gene>
<accession>A0A9P6L0Z0</accession>
<reference evidence="1" key="1">
    <citation type="journal article" date="2020" name="Nat. Commun.">
        <title>Large-scale genome sequencing of mycorrhizal fungi provides insights into the early evolution of symbiotic traits.</title>
        <authorList>
            <person name="Miyauchi S."/>
            <person name="Kiss E."/>
            <person name="Kuo A."/>
            <person name="Drula E."/>
            <person name="Kohler A."/>
            <person name="Sanchez-Garcia M."/>
            <person name="Morin E."/>
            <person name="Andreopoulos B."/>
            <person name="Barry K.W."/>
            <person name="Bonito G."/>
            <person name="Buee M."/>
            <person name="Carver A."/>
            <person name="Chen C."/>
            <person name="Cichocki N."/>
            <person name="Clum A."/>
            <person name="Culley D."/>
            <person name="Crous P.W."/>
            <person name="Fauchery L."/>
            <person name="Girlanda M."/>
            <person name="Hayes R.D."/>
            <person name="Keri Z."/>
            <person name="LaButti K."/>
            <person name="Lipzen A."/>
            <person name="Lombard V."/>
            <person name="Magnuson J."/>
            <person name="Maillard F."/>
            <person name="Murat C."/>
            <person name="Nolan M."/>
            <person name="Ohm R.A."/>
            <person name="Pangilinan J."/>
            <person name="Pereira M.F."/>
            <person name="Perotto S."/>
            <person name="Peter M."/>
            <person name="Pfister S."/>
            <person name="Riley R."/>
            <person name="Sitrit Y."/>
            <person name="Stielow J.B."/>
            <person name="Szollosi G."/>
            <person name="Zifcakova L."/>
            <person name="Stursova M."/>
            <person name="Spatafora J.W."/>
            <person name="Tedersoo L."/>
            <person name="Vaario L.M."/>
            <person name="Yamada A."/>
            <person name="Yan M."/>
            <person name="Wang P."/>
            <person name="Xu J."/>
            <person name="Bruns T."/>
            <person name="Baldrian P."/>
            <person name="Vilgalys R."/>
            <person name="Dunand C."/>
            <person name="Henrissat B."/>
            <person name="Grigoriev I.V."/>
            <person name="Hibbett D."/>
            <person name="Nagy L.G."/>
            <person name="Martin F.M."/>
        </authorList>
    </citation>
    <scope>NUCLEOTIDE SEQUENCE</scope>
    <source>
        <strain evidence="1">UH-Tt-Lm1</strain>
    </source>
</reference>
<name>A0A9P6L0Z0_9AGAM</name>
<dbReference type="Proteomes" id="UP000736335">
    <property type="component" value="Unassembled WGS sequence"/>
</dbReference>
<keyword evidence="2" id="KW-1185">Reference proteome</keyword>
<dbReference type="AlphaFoldDB" id="A0A9P6L0Z0"/>
<dbReference type="OrthoDB" id="3049502at2759"/>
<sequence>MIFTFQVQVRSSDSKTEVGTEEGDTSLGTVQASDIDAKDPTPDLLVHYVIAGEIDKPEPEHVEEYYPDLKTSELRQDKLVLLQHNHTLRAGIKVVDRHCALIGEIKALPVKKAPFRLDAWTRLLAFRFSEAVAQALFYCAVHFFIQDKRNKVIVLSAVGPYWSWGLVRRDQVPAYDWITGDIMKTPENQKKAASLTGRLGWESNWKKNRIYTLGTPESDEELTKIRNKISSAFNSTPDETVHPTKYNFTIIEEEPLFRLPAGPL</sequence>
<reference evidence="1" key="2">
    <citation type="submission" date="2020-11" db="EMBL/GenBank/DDBJ databases">
        <authorList>
            <consortium name="DOE Joint Genome Institute"/>
            <person name="Kuo A."/>
            <person name="Miyauchi S."/>
            <person name="Kiss E."/>
            <person name="Drula E."/>
            <person name="Kohler A."/>
            <person name="Sanchez-Garcia M."/>
            <person name="Andreopoulos B."/>
            <person name="Barry K.W."/>
            <person name="Bonito G."/>
            <person name="Buee M."/>
            <person name="Carver A."/>
            <person name="Chen C."/>
            <person name="Cichocki N."/>
            <person name="Clum A."/>
            <person name="Culley D."/>
            <person name="Crous P.W."/>
            <person name="Fauchery L."/>
            <person name="Girlanda M."/>
            <person name="Hayes R."/>
            <person name="Keri Z."/>
            <person name="Labutti K."/>
            <person name="Lipzen A."/>
            <person name="Lombard V."/>
            <person name="Magnuson J."/>
            <person name="Maillard F."/>
            <person name="Morin E."/>
            <person name="Murat C."/>
            <person name="Nolan M."/>
            <person name="Ohm R."/>
            <person name="Pangilinan J."/>
            <person name="Pereira M."/>
            <person name="Perotto S."/>
            <person name="Peter M."/>
            <person name="Riley R."/>
            <person name="Sitrit Y."/>
            <person name="Stielow B."/>
            <person name="Szollosi G."/>
            <person name="Zifcakova L."/>
            <person name="Stursova M."/>
            <person name="Spatafora J.W."/>
            <person name="Tedersoo L."/>
            <person name="Vaario L.-M."/>
            <person name="Yamada A."/>
            <person name="Yan M."/>
            <person name="Wang P."/>
            <person name="Xu J."/>
            <person name="Bruns T."/>
            <person name="Baldrian P."/>
            <person name="Vilgalys R."/>
            <person name="Henrissat B."/>
            <person name="Grigoriev I.V."/>
            <person name="Hibbett D."/>
            <person name="Nagy L.G."/>
            <person name="Martin F.M."/>
        </authorList>
    </citation>
    <scope>NUCLEOTIDE SEQUENCE</scope>
    <source>
        <strain evidence="1">UH-Tt-Lm1</strain>
    </source>
</reference>
<dbReference type="EMBL" id="WIUZ02000023">
    <property type="protein sequence ID" value="KAF9778461.1"/>
    <property type="molecule type" value="Genomic_DNA"/>
</dbReference>
<evidence type="ECO:0000313" key="2">
    <source>
        <dbReference type="Proteomes" id="UP000736335"/>
    </source>
</evidence>
<evidence type="ECO:0000313" key="1">
    <source>
        <dbReference type="EMBL" id="KAF9778461.1"/>
    </source>
</evidence>
<protein>
    <submittedName>
        <fullName evidence="1">Uncharacterized protein</fullName>
    </submittedName>
</protein>
<comment type="caution">
    <text evidence="1">The sequence shown here is derived from an EMBL/GenBank/DDBJ whole genome shotgun (WGS) entry which is preliminary data.</text>
</comment>
<proteinExistence type="predicted"/>
<organism evidence="1 2">
    <name type="scientific">Thelephora terrestris</name>
    <dbReference type="NCBI Taxonomy" id="56493"/>
    <lineage>
        <taxon>Eukaryota</taxon>
        <taxon>Fungi</taxon>
        <taxon>Dikarya</taxon>
        <taxon>Basidiomycota</taxon>
        <taxon>Agaricomycotina</taxon>
        <taxon>Agaricomycetes</taxon>
        <taxon>Thelephorales</taxon>
        <taxon>Thelephoraceae</taxon>
        <taxon>Thelephora</taxon>
    </lineage>
</organism>